<comment type="caution">
    <text evidence="12">The sequence shown here is derived from an EMBL/GenBank/DDBJ whole genome shotgun (WGS) entry which is preliminary data.</text>
</comment>
<dbReference type="AlphaFoldDB" id="A0A250XP46"/>
<dbReference type="SUPFAM" id="SSF49998">
    <property type="entry name" value="Amine oxidase catalytic domain"/>
    <property type="match status" value="1"/>
</dbReference>
<evidence type="ECO:0000256" key="6">
    <source>
        <dbReference type="ARBA" id="ARBA00023002"/>
    </source>
</evidence>
<dbReference type="Gene3D" id="3.10.450.40">
    <property type="match status" value="1"/>
</dbReference>
<dbReference type="Gene3D" id="2.70.98.20">
    <property type="entry name" value="Copper amine oxidase, catalytic domain"/>
    <property type="match status" value="1"/>
</dbReference>
<comment type="PTM">
    <text evidence="9 10">Topaquinone (TPQ) is generated by copper-dependent autoxidation of a specific tyrosyl residue.</text>
</comment>
<dbReference type="OrthoDB" id="5379943at2759"/>
<sequence length="477" mass="53969">MSLVFFYPWPIHASPLQQRCIQPLFTYMRSSLNDNAYSHPLDIVPIVDMDTTKKVVRIDKYDQGPSFIVHGNHVEWRKWSFHVGFNYQEGLVLINCLKYLEAGRKRPVAHRMSLVEMAVPYADPREPFVRKCAFDVGDYGLGYTANSLNSLKLGCDCLGHIKYFDGIIMANSKGEPYVLENAVCMHEEDIGLAWKHVDYRTTHNESRRGRRLVISFISTVVNYEYAFYWYLYQDGTIGHEIKLTGELSTNMLSPGEEEPEFGTLVGPGVNAQHHQHMFCARLDMCVDDEEGGKGLEVSEVDVEPIPTGPENPYGNAFKAQETTLHSVATAKRLIAPSEKARIWKIKNPHVLNIWKIKNLHVLNKVTKKPVAYKLVPAAHPPLLAQPGSIIYEKAHFATKNLWVTPFSSEVQRYPAGEYVLQAKTCTGLAEWTAEDKALKDSGPVIWYAFGVTHVDFFTENPALDIPPNKNEASTQCH</sequence>
<dbReference type="SUPFAM" id="SSF54416">
    <property type="entry name" value="Amine oxidase N-terminal region"/>
    <property type="match status" value="1"/>
</dbReference>
<feature type="active site" description="Schiff-base intermediate with substrate; via topaquinone" evidence="8">
    <location>
        <position position="223"/>
    </location>
</feature>
<name>A0A250XP46_9CHLO</name>
<dbReference type="PROSITE" id="PS01164">
    <property type="entry name" value="COPPER_AMINE_OXID_1"/>
    <property type="match status" value="1"/>
</dbReference>
<dbReference type="PANTHER" id="PTHR10638:SF86">
    <property type="entry name" value="COPPER AMINE OXIDASE 1-RELATED"/>
    <property type="match status" value="1"/>
</dbReference>
<keyword evidence="4 10" id="KW-0479">Metal-binding</keyword>
<dbReference type="InterPro" id="IPR000269">
    <property type="entry name" value="Cu_amine_oxidase"/>
</dbReference>
<dbReference type="Proteomes" id="UP000232323">
    <property type="component" value="Unassembled WGS sequence"/>
</dbReference>
<dbReference type="InterPro" id="IPR015798">
    <property type="entry name" value="Cu_amine_oxidase_C"/>
</dbReference>
<evidence type="ECO:0000256" key="1">
    <source>
        <dbReference type="ARBA" id="ARBA00001935"/>
    </source>
</evidence>
<evidence type="ECO:0000256" key="8">
    <source>
        <dbReference type="PIRSR" id="PIRSR600269-50"/>
    </source>
</evidence>
<dbReference type="InterPro" id="IPR049948">
    <property type="entry name" value="Cu_Am_ox_TPQ-bd"/>
</dbReference>
<dbReference type="GO" id="GO:0005507">
    <property type="term" value="F:copper ion binding"/>
    <property type="evidence" value="ECO:0007669"/>
    <property type="project" value="InterPro"/>
</dbReference>
<reference evidence="12 13" key="1">
    <citation type="submission" date="2017-08" db="EMBL/GenBank/DDBJ databases">
        <title>Acidophilic green algal genome provides insights into adaptation to an acidic environment.</title>
        <authorList>
            <person name="Hirooka S."/>
            <person name="Hirose Y."/>
            <person name="Kanesaki Y."/>
            <person name="Higuchi S."/>
            <person name="Fujiwara T."/>
            <person name="Onuma R."/>
            <person name="Era A."/>
            <person name="Ohbayashi R."/>
            <person name="Uzuka A."/>
            <person name="Nozaki H."/>
            <person name="Yoshikawa H."/>
            <person name="Miyagishima S.Y."/>
        </authorList>
    </citation>
    <scope>NUCLEOTIDE SEQUENCE [LARGE SCALE GENOMIC DNA]</scope>
    <source>
        <strain evidence="12 13">NIES-2499</strain>
    </source>
</reference>
<evidence type="ECO:0000256" key="2">
    <source>
        <dbReference type="ARBA" id="ARBA00007983"/>
    </source>
</evidence>
<keyword evidence="13" id="KW-1185">Reference proteome</keyword>
<comment type="cofactor">
    <cofactor evidence="10">
        <name>Cu cation</name>
        <dbReference type="ChEBI" id="CHEBI:23378"/>
    </cofactor>
    <text evidence="10">Contains 1 topaquinone per subunit.</text>
</comment>
<dbReference type="Pfam" id="PF01179">
    <property type="entry name" value="Cu_amine_oxid"/>
    <property type="match status" value="1"/>
</dbReference>
<evidence type="ECO:0000256" key="10">
    <source>
        <dbReference type="RuleBase" id="RU000672"/>
    </source>
</evidence>
<dbReference type="GO" id="GO:0048038">
    <property type="term" value="F:quinone binding"/>
    <property type="evidence" value="ECO:0007669"/>
    <property type="project" value="InterPro"/>
</dbReference>
<evidence type="ECO:0000256" key="4">
    <source>
        <dbReference type="ARBA" id="ARBA00022723"/>
    </source>
</evidence>
<feature type="domain" description="Copper amine oxidase catalytic" evidence="11">
    <location>
        <begin position="63"/>
        <end position="455"/>
    </location>
</feature>
<evidence type="ECO:0000313" key="12">
    <source>
        <dbReference type="EMBL" id="GAX84570.1"/>
    </source>
</evidence>
<keyword evidence="7 10" id="KW-0186">Copper</keyword>
<evidence type="ECO:0000259" key="11">
    <source>
        <dbReference type="Pfam" id="PF01179"/>
    </source>
</evidence>
<dbReference type="InterPro" id="IPR036460">
    <property type="entry name" value="Cu_amine_oxidase_C_sf"/>
</dbReference>
<protein>
    <recommendedName>
        <fullName evidence="10">Amine oxidase</fullName>
        <ecNumber evidence="10">1.4.3.-</ecNumber>
    </recommendedName>
</protein>
<comment type="similarity">
    <text evidence="2 10">Belongs to the copper/topaquinone oxidase family.</text>
</comment>
<dbReference type="InterPro" id="IPR016182">
    <property type="entry name" value="Cu_amine_oxidase_N-reg"/>
</dbReference>
<evidence type="ECO:0000256" key="7">
    <source>
        <dbReference type="ARBA" id="ARBA00023008"/>
    </source>
</evidence>
<accession>A0A250XP46</accession>
<feature type="modified residue" description="2',4',5'-topaquinone" evidence="9">
    <location>
        <position position="223"/>
    </location>
</feature>
<keyword evidence="6 10" id="KW-0560">Oxidoreductase</keyword>
<dbReference type="STRING" id="1157962.A0A250XP46"/>
<dbReference type="EC" id="1.4.3.-" evidence="10"/>
<evidence type="ECO:0000313" key="13">
    <source>
        <dbReference type="Proteomes" id="UP000232323"/>
    </source>
</evidence>
<organism evidence="12 13">
    <name type="scientific">Chlamydomonas eustigma</name>
    <dbReference type="NCBI Taxonomy" id="1157962"/>
    <lineage>
        <taxon>Eukaryota</taxon>
        <taxon>Viridiplantae</taxon>
        <taxon>Chlorophyta</taxon>
        <taxon>core chlorophytes</taxon>
        <taxon>Chlorophyceae</taxon>
        <taxon>CS clade</taxon>
        <taxon>Chlamydomonadales</taxon>
        <taxon>Chlamydomonadaceae</taxon>
        <taxon>Chlamydomonas</taxon>
    </lineage>
</organism>
<evidence type="ECO:0000256" key="9">
    <source>
        <dbReference type="PIRSR" id="PIRSR600269-51"/>
    </source>
</evidence>
<keyword evidence="5 8" id="KW-0801">TPQ</keyword>
<dbReference type="GO" id="GO:0008131">
    <property type="term" value="F:primary methylamine oxidase activity"/>
    <property type="evidence" value="ECO:0007669"/>
    <property type="project" value="InterPro"/>
</dbReference>
<dbReference type="EMBL" id="BEGY01000129">
    <property type="protein sequence ID" value="GAX84570.1"/>
    <property type="molecule type" value="Genomic_DNA"/>
</dbReference>
<gene>
    <name evidence="12" type="ORF">CEUSTIGMA_g11991.t1</name>
</gene>
<evidence type="ECO:0000256" key="3">
    <source>
        <dbReference type="ARBA" id="ARBA00011738"/>
    </source>
</evidence>
<comment type="cofactor">
    <cofactor evidence="1">
        <name>Cu cation</name>
        <dbReference type="ChEBI" id="CHEBI:23378"/>
    </cofactor>
</comment>
<feature type="active site" description="Proton acceptor" evidence="8">
    <location>
        <position position="135"/>
    </location>
</feature>
<comment type="subunit">
    <text evidence="3">Homodimer.</text>
</comment>
<evidence type="ECO:0000256" key="5">
    <source>
        <dbReference type="ARBA" id="ARBA00022772"/>
    </source>
</evidence>
<dbReference type="GO" id="GO:0009308">
    <property type="term" value="P:amine metabolic process"/>
    <property type="evidence" value="ECO:0007669"/>
    <property type="project" value="UniProtKB-UniRule"/>
</dbReference>
<proteinExistence type="inferred from homology"/>
<dbReference type="PANTHER" id="PTHR10638">
    <property type="entry name" value="COPPER AMINE OXIDASE"/>
    <property type="match status" value="1"/>
</dbReference>